<protein>
    <submittedName>
        <fullName evidence="2">Uncharacterized protein</fullName>
    </submittedName>
</protein>
<dbReference type="GO" id="GO:0042765">
    <property type="term" value="C:GPI-anchor transamidase complex"/>
    <property type="evidence" value="ECO:0007669"/>
    <property type="project" value="InterPro"/>
</dbReference>
<dbReference type="Proteomes" id="UP000769157">
    <property type="component" value="Unassembled WGS sequence"/>
</dbReference>
<feature type="transmembrane region" description="Helical" evidence="1">
    <location>
        <begin position="485"/>
        <end position="516"/>
    </location>
</feature>
<evidence type="ECO:0000256" key="1">
    <source>
        <dbReference type="SAM" id="Phobius"/>
    </source>
</evidence>
<keyword evidence="1" id="KW-1133">Transmembrane helix</keyword>
<feature type="transmembrane region" description="Helical" evidence="1">
    <location>
        <begin position="402"/>
        <end position="424"/>
    </location>
</feature>
<feature type="transmembrane region" description="Helical" evidence="1">
    <location>
        <begin position="445"/>
        <end position="465"/>
    </location>
</feature>
<dbReference type="EMBL" id="JAEUBE010000158">
    <property type="protein sequence ID" value="KAH3668514.1"/>
    <property type="molecule type" value="Genomic_DNA"/>
</dbReference>
<keyword evidence="1" id="KW-0812">Transmembrane</keyword>
<keyword evidence="3" id="KW-1185">Reference proteome</keyword>
<feature type="transmembrane region" description="Helical" evidence="1">
    <location>
        <begin position="528"/>
        <end position="546"/>
    </location>
</feature>
<dbReference type="GO" id="GO:0016255">
    <property type="term" value="P:attachment of GPI anchor to protein"/>
    <property type="evidence" value="ECO:0007669"/>
    <property type="project" value="TreeGrafter"/>
</dbReference>
<dbReference type="GeneID" id="70234235"/>
<sequence>MALLEAIQRNISRHGLLPALVRSLPKVSSILTLLGLIWILVLPLEGQFRSTYISENALMPSQAYSFFRESEWNFVRGYRDQIIEHIGDSMEDRHAMVSGWMDTIGYKTFQHRSEKQLVSTYGIYHVPKGDDTEAMVIVAPWRTSEGEPNIGGLALTMGLIRYFHRLSIWSKNIIVVFPEDGQDTLRNWVDAYHTTLDETAGSIESAIVIEYPSESDGLDYVELDYVGVNGQLPNLDLINCAVMISEHEGFRVSLHNTPKGQLWANDYSSRLTTLLKGIYAMATAGILPEVGGGNGCEAFSGWNIQTVLFKARGTEGRDITTLGRVIEACFRAVNNLLEKFHQSFFFYLLLAPAKFVSIGNYLPAAVLTAASFVVSSASAILTNNNVNNALSNFNDAKLKVDTIPLIYGLSVFAATILVSIVFGTSLMRLSLLLPLDTNRQLYTQITWGLIILSVVVSSIPLLLRYRLQPSTGVSQFVRIINGCSLFYLAFALVSLLVLHFSLSFLISIAAFPLTFIRYGPIGSNRKNSLWLVLSSPFLWLAILGIARKLEFQLDVLRNLIQYWSFPLMQREIQSKILDVNWLDPELFQGPVEMFYGLITGYRRIQNWTWIIVSFGKLIRNRKLYYHSLLFVLFDKLLVEGLPVLDPGGSWSKERGSDVPGAFDLAETRAWNGTDTGVFQQLGAVVFVWLHAELGSLSVHFFTQSQAWEQVHGTLWLLARDTLHGVEGLVQLGRSLSKSVGNSLSFFLVQFVGLLAFGWRVDHELHQGLASNRRTQRDGSQFQQLCTHRLLEPNQLHVATSLATLTGNTLRSGVQRGELDLIELTGSVEFLKLAQHLLDRHKLALEHVFLVHLVCNDHEAVFCGDGQQVGNGFWLQDGTGWVSRVDQHQTAGLDSLGFGVLNDLGDTRCVDRPVVRLVEERQQVQQVRDGAGRTGRQEDIVRAAFVAVSFGDEVCNTLSKIRNTLGMGISTDGANAFEHLLGSLDKILRESVNNGFVVHQFWILQQTQNLSVESEGFLVQLLRVTNIGIDDFVKGHRRRVLGQLGPQFLGSDRDSASNSILCVQSVWVQVRVN</sequence>
<feature type="transmembrane region" description="Helical" evidence="1">
    <location>
        <begin position="27"/>
        <end position="44"/>
    </location>
</feature>
<proteinExistence type="predicted"/>
<gene>
    <name evidence="2" type="ORF">OGAPHI_002268</name>
</gene>
<evidence type="ECO:0000313" key="3">
    <source>
        <dbReference type="Proteomes" id="UP000769157"/>
    </source>
</evidence>
<feature type="transmembrane region" description="Helical" evidence="1">
    <location>
        <begin position="361"/>
        <end position="382"/>
    </location>
</feature>
<dbReference type="RefSeq" id="XP_046062928.1">
    <property type="nucleotide sequence ID" value="XM_046203120.1"/>
</dbReference>
<dbReference type="OrthoDB" id="445301at2759"/>
<reference evidence="2" key="2">
    <citation type="submission" date="2021-01" db="EMBL/GenBank/DDBJ databases">
        <authorList>
            <person name="Schikora-Tamarit M.A."/>
        </authorList>
    </citation>
    <scope>NUCLEOTIDE SEQUENCE</scope>
    <source>
        <strain evidence="2">CBS6075</strain>
    </source>
</reference>
<name>A0A9P8PBN9_9ASCO</name>
<dbReference type="InterPro" id="IPR007246">
    <property type="entry name" value="Gaa1"/>
</dbReference>
<comment type="caution">
    <text evidence="2">The sequence shown here is derived from an EMBL/GenBank/DDBJ whole genome shotgun (WGS) entry which is preliminary data.</text>
</comment>
<reference evidence="2" key="1">
    <citation type="journal article" date="2021" name="Open Biol.">
        <title>Shared evolutionary footprints suggest mitochondrial oxidative damage underlies multiple complex I losses in fungi.</title>
        <authorList>
            <person name="Schikora-Tamarit M.A."/>
            <person name="Marcet-Houben M."/>
            <person name="Nosek J."/>
            <person name="Gabaldon T."/>
        </authorList>
    </citation>
    <scope>NUCLEOTIDE SEQUENCE</scope>
    <source>
        <strain evidence="2">CBS6075</strain>
    </source>
</reference>
<keyword evidence="1" id="KW-0472">Membrane</keyword>
<dbReference type="PANTHER" id="PTHR13304:SF0">
    <property type="entry name" value="GLYCOSYLPHOSPHATIDYLINOSITOL ANCHOR ATTACHMENT 1 PROTEIN"/>
    <property type="match status" value="1"/>
</dbReference>
<dbReference type="Pfam" id="PF04114">
    <property type="entry name" value="Gaa1"/>
    <property type="match status" value="1"/>
</dbReference>
<dbReference type="PANTHER" id="PTHR13304">
    <property type="entry name" value="GLYCOSYLPHOSPHATIDYLINOSITOL ANCHOR ATTACHMENT 1 PROTEIN"/>
    <property type="match status" value="1"/>
</dbReference>
<organism evidence="2 3">
    <name type="scientific">Ogataea philodendri</name>
    <dbReference type="NCBI Taxonomy" id="1378263"/>
    <lineage>
        <taxon>Eukaryota</taxon>
        <taxon>Fungi</taxon>
        <taxon>Dikarya</taxon>
        <taxon>Ascomycota</taxon>
        <taxon>Saccharomycotina</taxon>
        <taxon>Pichiomycetes</taxon>
        <taxon>Pichiales</taxon>
        <taxon>Pichiaceae</taxon>
        <taxon>Ogataea</taxon>
    </lineage>
</organism>
<accession>A0A9P8PBN9</accession>
<evidence type="ECO:0000313" key="2">
    <source>
        <dbReference type="EMBL" id="KAH3668514.1"/>
    </source>
</evidence>
<dbReference type="AlphaFoldDB" id="A0A9P8PBN9"/>